<sequence length="283" mass="30754">MPGASKVWLITGSSRGLGRAFAEAALAAGDRVVATAREPGRLEELRTRYPERCVALPLDVTHRNAVFQCIEKGIAAFGQLDVVVNNAGYGLVGAIEEHSEADLRAQLETNLFGALWVTQAVLPHLRARRTGHLVQISSVGGVGSMPTFGAYNASKWALEGFSEALAAEVAPWGIRVTLVEPGSFATDWSWGSLRFASPMPAYDELRTSLFGTSKVPWDLSQQAHDTSASPEVAARELLEHVNRETGPLRLLLGEDAPVQVKTLLEGRREDYLRNPRFQALVAR</sequence>
<accession>A0ABX7N1E1</accession>
<dbReference type="RefSeq" id="WP_206714255.1">
    <property type="nucleotide sequence ID" value="NZ_CP071091.1"/>
</dbReference>
<dbReference type="PRINTS" id="PR00080">
    <property type="entry name" value="SDRFAMILY"/>
</dbReference>
<evidence type="ECO:0000313" key="6">
    <source>
        <dbReference type="Proteomes" id="UP000663090"/>
    </source>
</evidence>
<evidence type="ECO:0000313" key="5">
    <source>
        <dbReference type="EMBL" id="QSQ12530.1"/>
    </source>
</evidence>
<dbReference type="InterPro" id="IPR036291">
    <property type="entry name" value="NAD(P)-bd_dom_sf"/>
</dbReference>
<name>A0ABX7N1E1_9BACT</name>
<evidence type="ECO:0000259" key="4">
    <source>
        <dbReference type="SMART" id="SM00822"/>
    </source>
</evidence>
<evidence type="ECO:0000256" key="3">
    <source>
        <dbReference type="RuleBase" id="RU000363"/>
    </source>
</evidence>
<reference evidence="5 6" key="1">
    <citation type="submission" date="2021-02" db="EMBL/GenBank/DDBJ databases">
        <title>De Novo genome assembly of isolated myxobacteria.</title>
        <authorList>
            <person name="Stevens D.C."/>
        </authorList>
    </citation>
    <scope>NUCLEOTIDE SEQUENCE [LARGE SCALE GENOMIC DNA]</scope>
    <source>
        <strain evidence="5 6">SCHIC003</strain>
    </source>
</reference>
<dbReference type="InterPro" id="IPR051911">
    <property type="entry name" value="SDR_oxidoreductase"/>
</dbReference>
<dbReference type="Gene3D" id="3.40.50.720">
    <property type="entry name" value="NAD(P)-binding Rossmann-like Domain"/>
    <property type="match status" value="1"/>
</dbReference>
<dbReference type="EMBL" id="CP071091">
    <property type="protein sequence ID" value="QSQ12530.1"/>
    <property type="molecule type" value="Genomic_DNA"/>
</dbReference>
<dbReference type="InterPro" id="IPR002347">
    <property type="entry name" value="SDR_fam"/>
</dbReference>
<dbReference type="CDD" id="cd05374">
    <property type="entry name" value="17beta-HSD-like_SDR_c"/>
    <property type="match status" value="1"/>
</dbReference>
<dbReference type="PROSITE" id="PS00061">
    <property type="entry name" value="ADH_SHORT"/>
    <property type="match status" value="1"/>
</dbReference>
<dbReference type="SMART" id="SM00822">
    <property type="entry name" value="PKS_KR"/>
    <property type="match status" value="1"/>
</dbReference>
<dbReference type="NCBIfam" id="NF006114">
    <property type="entry name" value="PRK08263.1"/>
    <property type="match status" value="1"/>
</dbReference>
<dbReference type="Pfam" id="PF00106">
    <property type="entry name" value="adh_short"/>
    <property type="match status" value="1"/>
</dbReference>
<gene>
    <name evidence="5" type="ORF">JY572_29805</name>
</gene>
<dbReference type="InterPro" id="IPR057326">
    <property type="entry name" value="KR_dom"/>
</dbReference>
<organism evidence="5 6">
    <name type="scientific">Myxococcus landrumensis</name>
    <dbReference type="NCBI Taxonomy" id="2813577"/>
    <lineage>
        <taxon>Bacteria</taxon>
        <taxon>Pseudomonadati</taxon>
        <taxon>Myxococcota</taxon>
        <taxon>Myxococcia</taxon>
        <taxon>Myxococcales</taxon>
        <taxon>Cystobacterineae</taxon>
        <taxon>Myxococcaceae</taxon>
        <taxon>Myxococcus</taxon>
    </lineage>
</organism>
<keyword evidence="2" id="KW-0560">Oxidoreductase</keyword>
<protein>
    <submittedName>
        <fullName evidence="5">SDR family NAD(P)-dependent oxidoreductase</fullName>
    </submittedName>
</protein>
<evidence type="ECO:0000256" key="2">
    <source>
        <dbReference type="ARBA" id="ARBA00023002"/>
    </source>
</evidence>
<dbReference type="PANTHER" id="PTHR43976">
    <property type="entry name" value="SHORT CHAIN DEHYDROGENASE"/>
    <property type="match status" value="1"/>
</dbReference>
<dbReference type="SUPFAM" id="SSF51735">
    <property type="entry name" value="NAD(P)-binding Rossmann-fold domains"/>
    <property type="match status" value="1"/>
</dbReference>
<comment type="similarity">
    <text evidence="1 3">Belongs to the short-chain dehydrogenases/reductases (SDR) family.</text>
</comment>
<evidence type="ECO:0000256" key="1">
    <source>
        <dbReference type="ARBA" id="ARBA00006484"/>
    </source>
</evidence>
<dbReference type="Proteomes" id="UP000663090">
    <property type="component" value="Chromosome"/>
</dbReference>
<dbReference type="InterPro" id="IPR020904">
    <property type="entry name" value="Sc_DH/Rdtase_CS"/>
</dbReference>
<dbReference type="PANTHER" id="PTHR43976:SF16">
    <property type="entry name" value="SHORT-CHAIN DEHYDROGENASE_REDUCTASE FAMILY PROTEIN"/>
    <property type="match status" value="1"/>
</dbReference>
<feature type="domain" description="Ketoreductase" evidence="4">
    <location>
        <begin position="6"/>
        <end position="182"/>
    </location>
</feature>
<dbReference type="PRINTS" id="PR00081">
    <property type="entry name" value="GDHRDH"/>
</dbReference>
<proteinExistence type="inferred from homology"/>
<keyword evidence="6" id="KW-1185">Reference proteome</keyword>